<organism evidence="2 3">
    <name type="scientific">Pieris macdunnoughi</name>
    <dbReference type="NCBI Taxonomy" id="345717"/>
    <lineage>
        <taxon>Eukaryota</taxon>
        <taxon>Metazoa</taxon>
        <taxon>Ecdysozoa</taxon>
        <taxon>Arthropoda</taxon>
        <taxon>Hexapoda</taxon>
        <taxon>Insecta</taxon>
        <taxon>Pterygota</taxon>
        <taxon>Neoptera</taxon>
        <taxon>Endopterygota</taxon>
        <taxon>Lepidoptera</taxon>
        <taxon>Glossata</taxon>
        <taxon>Ditrysia</taxon>
        <taxon>Papilionoidea</taxon>
        <taxon>Pieridae</taxon>
        <taxon>Pierinae</taxon>
        <taxon>Pieris</taxon>
    </lineage>
</organism>
<evidence type="ECO:0000256" key="1">
    <source>
        <dbReference type="SAM" id="Coils"/>
    </source>
</evidence>
<keyword evidence="3" id="KW-1185">Reference proteome</keyword>
<feature type="coiled-coil region" evidence="1">
    <location>
        <begin position="180"/>
        <end position="214"/>
    </location>
</feature>
<protein>
    <submittedName>
        <fullName evidence="2">Uncharacterized protein</fullName>
    </submittedName>
</protein>
<proteinExistence type="predicted"/>
<gene>
    <name evidence="2" type="ORF">PMACD_LOCUS1053</name>
</gene>
<evidence type="ECO:0000313" key="2">
    <source>
        <dbReference type="EMBL" id="CAF4756833.1"/>
    </source>
</evidence>
<dbReference type="OrthoDB" id="7405964at2759"/>
<dbReference type="AlphaFoldDB" id="A0A821LVN5"/>
<sequence>MHQNYYGNNLFAPENFKYVEINKQPAATCDNFLNGVLNAKNILCSLERSLKKTQNYEDQLLKCQCKHFHTTNEQHVFSNKNDSSEEKCVSSRSSEDLANDWASMNVVCLKYHYEELSARYDVLLREYDERCNLETSHKETISRLRNRMKRNHTNLIEANKALLAVGEKYMKLRQKKLIEKEWFEHRIEQLKQRIEDVVRTAERARLELDDQLNNCHEDNVSLSLLVEEVRKCNLSFLENIQMKSNVYE</sequence>
<dbReference type="Proteomes" id="UP000663880">
    <property type="component" value="Unassembled WGS sequence"/>
</dbReference>
<keyword evidence="1" id="KW-0175">Coiled coil</keyword>
<evidence type="ECO:0000313" key="3">
    <source>
        <dbReference type="Proteomes" id="UP000663880"/>
    </source>
</evidence>
<dbReference type="EMBL" id="CAJOBZ010000002">
    <property type="protein sequence ID" value="CAF4756833.1"/>
    <property type="molecule type" value="Genomic_DNA"/>
</dbReference>
<accession>A0A821LVN5</accession>
<reference evidence="2" key="1">
    <citation type="submission" date="2021-02" db="EMBL/GenBank/DDBJ databases">
        <authorList>
            <person name="Steward A R."/>
        </authorList>
    </citation>
    <scope>NUCLEOTIDE SEQUENCE</scope>
</reference>
<name>A0A821LVN5_9NEOP</name>
<comment type="caution">
    <text evidence="2">The sequence shown here is derived from an EMBL/GenBank/DDBJ whole genome shotgun (WGS) entry which is preliminary data.</text>
</comment>